<gene>
    <name evidence="1" type="ORF">NCTC1542_01263</name>
</gene>
<reference evidence="1 2" key="1">
    <citation type="submission" date="2018-06" db="EMBL/GenBank/DDBJ databases">
        <authorList>
            <consortium name="Pathogen Informatics"/>
            <person name="Doyle S."/>
        </authorList>
    </citation>
    <scope>NUCLEOTIDE SEQUENCE [LARGE SCALE GENOMIC DNA]</scope>
    <source>
        <strain evidence="1 2">NCTC1542</strain>
    </source>
</reference>
<organism evidence="1 2">
    <name type="scientific">Mycolicibacterium fortuitum</name>
    <name type="common">Mycobacterium fortuitum</name>
    <dbReference type="NCBI Taxonomy" id="1766"/>
    <lineage>
        <taxon>Bacteria</taxon>
        <taxon>Bacillati</taxon>
        <taxon>Actinomycetota</taxon>
        <taxon>Actinomycetes</taxon>
        <taxon>Mycobacteriales</taxon>
        <taxon>Mycobacteriaceae</taxon>
        <taxon>Mycolicibacterium</taxon>
    </lineage>
</organism>
<dbReference type="AlphaFoldDB" id="A0A378UAM1"/>
<proteinExistence type="predicted"/>
<dbReference type="Proteomes" id="UP000255389">
    <property type="component" value="Unassembled WGS sequence"/>
</dbReference>
<dbReference type="EMBL" id="UGQY01000001">
    <property type="protein sequence ID" value="STZ73719.1"/>
    <property type="molecule type" value="Genomic_DNA"/>
</dbReference>
<protein>
    <submittedName>
        <fullName evidence="1">Uncharacterized protein</fullName>
    </submittedName>
</protein>
<evidence type="ECO:0000313" key="2">
    <source>
        <dbReference type="Proteomes" id="UP000255389"/>
    </source>
</evidence>
<name>A0A378UAM1_MYCFO</name>
<evidence type="ECO:0000313" key="1">
    <source>
        <dbReference type="EMBL" id="STZ73719.1"/>
    </source>
</evidence>
<accession>A0A378UAM1</accession>
<sequence length="115" mass="13097">MIYHDKVHVTMEVPFDPPQYNDYGNEIYDLVDQDVPAEVFPLGTDAVINMNTEKVVSRYRMVLQPVIDIPANVGDGLRLDWGPYSGMFVDGTVERHYVRGRLRHYELITKAVVGG</sequence>